<evidence type="ECO:0000313" key="3">
    <source>
        <dbReference type="Proteomes" id="UP000236161"/>
    </source>
</evidence>
<evidence type="ECO:0000313" key="2">
    <source>
        <dbReference type="EMBL" id="PKA63055.1"/>
    </source>
</evidence>
<gene>
    <name evidence="2" type="ORF">AXF42_Ash007851</name>
</gene>
<dbReference type="STRING" id="1088818.A0A2I0B5J3"/>
<evidence type="ECO:0000256" key="1">
    <source>
        <dbReference type="SAM" id="MobiDB-lite"/>
    </source>
</evidence>
<protein>
    <submittedName>
        <fullName evidence="2">Uncharacterized protein</fullName>
    </submittedName>
</protein>
<dbReference type="EMBL" id="KZ451911">
    <property type="protein sequence ID" value="PKA63055.1"/>
    <property type="molecule type" value="Genomic_DNA"/>
</dbReference>
<dbReference type="AlphaFoldDB" id="A0A2I0B5J3"/>
<dbReference type="Proteomes" id="UP000236161">
    <property type="component" value="Unassembled WGS sequence"/>
</dbReference>
<reference evidence="2 3" key="1">
    <citation type="journal article" date="2017" name="Nature">
        <title>The Apostasia genome and the evolution of orchids.</title>
        <authorList>
            <person name="Zhang G.Q."/>
            <person name="Liu K.W."/>
            <person name="Li Z."/>
            <person name="Lohaus R."/>
            <person name="Hsiao Y.Y."/>
            <person name="Niu S.C."/>
            <person name="Wang J.Y."/>
            <person name="Lin Y.C."/>
            <person name="Xu Q."/>
            <person name="Chen L.J."/>
            <person name="Yoshida K."/>
            <person name="Fujiwara S."/>
            <person name="Wang Z.W."/>
            <person name="Zhang Y.Q."/>
            <person name="Mitsuda N."/>
            <person name="Wang M."/>
            <person name="Liu G.H."/>
            <person name="Pecoraro L."/>
            <person name="Huang H.X."/>
            <person name="Xiao X.J."/>
            <person name="Lin M."/>
            <person name="Wu X.Y."/>
            <person name="Wu W.L."/>
            <person name="Chen Y.Y."/>
            <person name="Chang S.B."/>
            <person name="Sakamoto S."/>
            <person name="Ohme-Takagi M."/>
            <person name="Yagi M."/>
            <person name="Zeng S.J."/>
            <person name="Shen C.Y."/>
            <person name="Yeh C.M."/>
            <person name="Luo Y.B."/>
            <person name="Tsai W.C."/>
            <person name="Van de Peer Y."/>
            <person name="Liu Z.J."/>
        </authorList>
    </citation>
    <scope>NUCLEOTIDE SEQUENCE [LARGE SCALE GENOMIC DNA]</scope>
    <source>
        <strain evidence="3">cv. Shenzhen</strain>
        <tissue evidence="2">Stem</tissue>
    </source>
</reference>
<feature type="region of interest" description="Disordered" evidence="1">
    <location>
        <begin position="37"/>
        <end position="58"/>
    </location>
</feature>
<organism evidence="2 3">
    <name type="scientific">Apostasia shenzhenica</name>
    <dbReference type="NCBI Taxonomy" id="1088818"/>
    <lineage>
        <taxon>Eukaryota</taxon>
        <taxon>Viridiplantae</taxon>
        <taxon>Streptophyta</taxon>
        <taxon>Embryophyta</taxon>
        <taxon>Tracheophyta</taxon>
        <taxon>Spermatophyta</taxon>
        <taxon>Magnoliopsida</taxon>
        <taxon>Liliopsida</taxon>
        <taxon>Asparagales</taxon>
        <taxon>Orchidaceae</taxon>
        <taxon>Apostasioideae</taxon>
        <taxon>Apostasia</taxon>
    </lineage>
</organism>
<accession>A0A2I0B5J3</accession>
<name>A0A2I0B5J3_9ASPA</name>
<dbReference type="PANTHER" id="PTHR34464">
    <property type="entry name" value="OS09G0376300 PROTEIN"/>
    <property type="match status" value="1"/>
</dbReference>
<dbReference type="OrthoDB" id="686813at2759"/>
<proteinExistence type="predicted"/>
<sequence length="177" mass="20227">MALGFTRISCWLWGVKDRESNNCPLYPSPDFPSGFRETDSLKLPSKNGDGMRSSSRRIKRKWKSREERRLRIDRDLDMVIVPSDGGCFSGSDSDDSDWSIGWMEPHASDLQSDGSDRENSFAVLVPCYGRDRPKKTDCWKSHVSGTVNQRSWFSSGEQQWKPVQLPLNLLVLLLEII</sequence>
<dbReference type="PANTHER" id="PTHR34464:SF3">
    <property type="entry name" value="OS09G0376300 PROTEIN"/>
    <property type="match status" value="1"/>
</dbReference>
<keyword evidence="3" id="KW-1185">Reference proteome</keyword>